<dbReference type="AlphaFoldDB" id="A0A8K0DP72"/>
<name>A0A8K0DP72_9ROSA</name>
<comment type="caution">
    <text evidence="1">The sequence shown here is derived from an EMBL/GenBank/DDBJ whole genome shotgun (WGS) entry which is preliminary data.</text>
</comment>
<evidence type="ECO:0000313" key="1">
    <source>
        <dbReference type="EMBL" id="KAF3432578.1"/>
    </source>
</evidence>
<reference evidence="1" key="1">
    <citation type="submission" date="2020-03" db="EMBL/GenBank/DDBJ databases">
        <title>A high-quality chromosome-level genome assembly of a woody plant with both climbing and erect habits, Rhamnella rubrinervis.</title>
        <authorList>
            <person name="Lu Z."/>
            <person name="Yang Y."/>
            <person name="Zhu X."/>
            <person name="Sun Y."/>
        </authorList>
    </citation>
    <scope>NUCLEOTIDE SEQUENCE</scope>
    <source>
        <strain evidence="1">BYM</strain>
        <tissue evidence="1">Leaf</tissue>
    </source>
</reference>
<dbReference type="EMBL" id="VOIH02000012">
    <property type="protein sequence ID" value="KAF3432578.1"/>
    <property type="molecule type" value="Genomic_DNA"/>
</dbReference>
<evidence type="ECO:0000313" key="2">
    <source>
        <dbReference type="Proteomes" id="UP000796880"/>
    </source>
</evidence>
<organism evidence="1 2">
    <name type="scientific">Rhamnella rubrinervis</name>
    <dbReference type="NCBI Taxonomy" id="2594499"/>
    <lineage>
        <taxon>Eukaryota</taxon>
        <taxon>Viridiplantae</taxon>
        <taxon>Streptophyta</taxon>
        <taxon>Embryophyta</taxon>
        <taxon>Tracheophyta</taxon>
        <taxon>Spermatophyta</taxon>
        <taxon>Magnoliopsida</taxon>
        <taxon>eudicotyledons</taxon>
        <taxon>Gunneridae</taxon>
        <taxon>Pentapetalae</taxon>
        <taxon>rosids</taxon>
        <taxon>fabids</taxon>
        <taxon>Rosales</taxon>
        <taxon>Rhamnaceae</taxon>
        <taxon>rhamnoid group</taxon>
        <taxon>Rhamneae</taxon>
        <taxon>Rhamnella</taxon>
    </lineage>
</organism>
<gene>
    <name evidence="1" type="ORF">FNV43_RR27318</name>
</gene>
<dbReference type="Proteomes" id="UP000796880">
    <property type="component" value="Unassembled WGS sequence"/>
</dbReference>
<accession>A0A8K0DP72</accession>
<sequence>MSLACTTPVPQAFSFVEQHQTLSSVVVMPEWWEDETTPLQGNIVGIQAQGSRATANDIRFEQLMAQMEELVQSTRVKQQRNEVRNKSTGSC</sequence>
<proteinExistence type="predicted"/>
<keyword evidence="2" id="KW-1185">Reference proteome</keyword>
<protein>
    <submittedName>
        <fullName evidence="1">Uncharacterized protein</fullName>
    </submittedName>
</protein>